<dbReference type="PANTHER" id="PTHR10422">
    <property type="entry name" value="CYTOCHROME C OXIDASE SUBUNIT 1"/>
    <property type="match status" value="1"/>
</dbReference>
<dbReference type="AlphaFoldDB" id="A0A2S5CIE7"/>
<feature type="transmembrane region" description="Helical" evidence="1">
    <location>
        <begin position="166"/>
        <end position="186"/>
    </location>
</feature>
<feature type="transmembrane region" description="Helical" evidence="1">
    <location>
        <begin position="468"/>
        <end position="489"/>
    </location>
</feature>
<feature type="transmembrane region" description="Helical" evidence="1">
    <location>
        <begin position="198"/>
        <end position="219"/>
    </location>
</feature>
<dbReference type="GO" id="GO:0016966">
    <property type="term" value="F:nitric oxide reductase activity"/>
    <property type="evidence" value="ECO:0007669"/>
    <property type="project" value="UniProtKB-EC"/>
</dbReference>
<keyword evidence="1" id="KW-0472">Membrane</keyword>
<proteinExistence type="predicted"/>
<feature type="transmembrane region" description="Helical" evidence="1">
    <location>
        <begin position="266"/>
        <end position="289"/>
    </location>
</feature>
<organism evidence="2 3">
    <name type="scientific">Methylovulum psychrotolerans</name>
    <dbReference type="NCBI Taxonomy" id="1704499"/>
    <lineage>
        <taxon>Bacteria</taxon>
        <taxon>Pseudomonadati</taxon>
        <taxon>Pseudomonadota</taxon>
        <taxon>Gammaproteobacteria</taxon>
        <taxon>Methylococcales</taxon>
        <taxon>Methylococcaceae</taxon>
        <taxon>Methylovulum</taxon>
    </lineage>
</organism>
<dbReference type="EC" id="1.7.2.5" evidence="2"/>
<comment type="caution">
    <text evidence="2">The sequence shown here is derived from an EMBL/GenBank/DDBJ whole genome shotgun (WGS) entry which is preliminary data.</text>
</comment>
<dbReference type="EMBL" id="PGFZ01000009">
    <property type="protein sequence ID" value="POZ50588.1"/>
    <property type="molecule type" value="Genomic_DNA"/>
</dbReference>
<feature type="transmembrane region" description="Helical" evidence="1">
    <location>
        <begin position="48"/>
        <end position="72"/>
    </location>
</feature>
<accession>A0A2S5CIE7</accession>
<feature type="transmembrane region" description="Helical" evidence="1">
    <location>
        <begin position="231"/>
        <end position="254"/>
    </location>
</feature>
<dbReference type="GO" id="GO:0009060">
    <property type="term" value="P:aerobic respiration"/>
    <property type="evidence" value="ECO:0007669"/>
    <property type="project" value="InterPro"/>
</dbReference>
<dbReference type="RefSeq" id="WP_211299246.1">
    <property type="nucleotide sequence ID" value="NZ_PGFZ01000009.1"/>
</dbReference>
<feature type="transmembrane region" description="Helical" evidence="1">
    <location>
        <begin position="295"/>
        <end position="322"/>
    </location>
</feature>
<evidence type="ECO:0000313" key="3">
    <source>
        <dbReference type="Proteomes" id="UP000237423"/>
    </source>
</evidence>
<gene>
    <name evidence="2" type="primary">norB</name>
    <name evidence="2" type="ORF">AADEFJLK_03481</name>
</gene>
<reference evidence="2 3" key="1">
    <citation type="submission" date="2017-11" db="EMBL/GenBank/DDBJ databases">
        <title>Draft Genome Sequence of Methylobacter psychrotolerans Sph1T, an Obligate Methanotroph from Low-Temperature Environments.</title>
        <authorList>
            <person name="Oshkin I.Y."/>
            <person name="Miroshnikov K."/>
            <person name="Belova S.E."/>
            <person name="Korzhenkov A."/>
            <person name="Toshchakov S.V."/>
            <person name="Dedysh S.N."/>
        </authorList>
    </citation>
    <scope>NUCLEOTIDE SEQUENCE [LARGE SCALE GENOMIC DNA]</scope>
    <source>
        <strain evidence="2 3">Sph1</strain>
    </source>
</reference>
<dbReference type="GO" id="GO:0015990">
    <property type="term" value="P:electron transport coupled proton transport"/>
    <property type="evidence" value="ECO:0007669"/>
    <property type="project" value="TreeGrafter"/>
</dbReference>
<feature type="transmembrane region" description="Helical" evidence="1">
    <location>
        <begin position="375"/>
        <end position="395"/>
    </location>
</feature>
<dbReference type="GO" id="GO:0020037">
    <property type="term" value="F:heme binding"/>
    <property type="evidence" value="ECO:0007669"/>
    <property type="project" value="InterPro"/>
</dbReference>
<dbReference type="SUPFAM" id="SSF81442">
    <property type="entry name" value="Cytochrome c oxidase subunit I-like"/>
    <property type="match status" value="1"/>
</dbReference>
<keyword evidence="1" id="KW-0812">Transmembrane</keyword>
<dbReference type="GO" id="GO:0016020">
    <property type="term" value="C:membrane"/>
    <property type="evidence" value="ECO:0007669"/>
    <property type="project" value="InterPro"/>
</dbReference>
<keyword evidence="2" id="KW-0560">Oxidoreductase</keyword>
<evidence type="ECO:0000313" key="2">
    <source>
        <dbReference type="EMBL" id="POZ50588.1"/>
    </source>
</evidence>
<dbReference type="GO" id="GO:0022904">
    <property type="term" value="P:respiratory electron transport chain"/>
    <property type="evidence" value="ECO:0007669"/>
    <property type="project" value="TreeGrafter"/>
</dbReference>
<feature type="transmembrane region" description="Helical" evidence="1">
    <location>
        <begin position="92"/>
        <end position="109"/>
    </location>
</feature>
<evidence type="ECO:0000256" key="1">
    <source>
        <dbReference type="SAM" id="Phobius"/>
    </source>
</evidence>
<feature type="transmembrane region" description="Helical" evidence="1">
    <location>
        <begin position="125"/>
        <end position="146"/>
    </location>
</feature>
<sequence>METTNTTSIMHKASALLEQTGNRLNAFKAWVALDSTHLSDGQKLAVKYFTVAVILFFAQLLFGMLAATQFIFPNFLYGFLDFSVNRMVHINAMIIWMLYGFIGCVYWLLEDESGTEIVGLKLGNIAFWLLTGAVTLVVLVYLLVQIGPGKDSSLWFINEGREYIEAPRWADIGIVIVILTFFYNVVATFSKGQWSGIAGVLTLDLVALAGLYVAGMFYMTNITQDQYWWWWVIHLWVEATWEVLVGVIMAWSLMKLLGVKRKIVQTWLYIEVALMFGSGILGLGHHYFWIGTPEYWLTIGGFFSALEPIPLVAMVVHAVYDAGTHAFKSGNHPALAWIIAQAFGNFFGAGVWGFMHTLPQINLYTHGTQWSASHGHLAFFGAYATINIAFFYLAIQHWRGKVWMGAGIKNGWRWKWALGLLNGGVLGMTVALLIAGYEQSFIERAVEGSTWSGYFTAQNHPSFQAAMVWRWFFGAVTFAGLVLLIWDLLTIGKTEERKAAQVSES</sequence>
<dbReference type="Pfam" id="PF00115">
    <property type="entry name" value="COX1"/>
    <property type="match status" value="1"/>
</dbReference>
<name>A0A2S5CIE7_9GAMM</name>
<dbReference type="InterPro" id="IPR000883">
    <property type="entry name" value="Cyt_C_Oxase_1"/>
</dbReference>
<feature type="transmembrane region" description="Helical" evidence="1">
    <location>
        <begin position="416"/>
        <end position="437"/>
    </location>
</feature>
<feature type="transmembrane region" description="Helical" evidence="1">
    <location>
        <begin position="334"/>
        <end position="355"/>
    </location>
</feature>
<dbReference type="Proteomes" id="UP000237423">
    <property type="component" value="Unassembled WGS sequence"/>
</dbReference>
<dbReference type="PANTHER" id="PTHR10422:SF43">
    <property type="entry name" value="NITRIC OXIDE REDUCTASE SUBUNIT B"/>
    <property type="match status" value="1"/>
</dbReference>
<dbReference type="Gene3D" id="1.20.210.10">
    <property type="entry name" value="Cytochrome c oxidase-like, subunit I domain"/>
    <property type="match status" value="1"/>
</dbReference>
<dbReference type="GO" id="GO:0004129">
    <property type="term" value="F:cytochrome-c oxidase activity"/>
    <property type="evidence" value="ECO:0007669"/>
    <property type="project" value="InterPro"/>
</dbReference>
<keyword evidence="1" id="KW-1133">Transmembrane helix</keyword>
<protein>
    <submittedName>
        <fullName evidence="2">Nitric oxide reductase subunit B</fullName>
        <ecNumber evidence="2">1.7.2.5</ecNumber>
    </submittedName>
</protein>
<dbReference type="InterPro" id="IPR036927">
    <property type="entry name" value="Cyt_c_oxase-like_su1_sf"/>
</dbReference>